<comment type="caution">
    <text evidence="1">The sequence shown here is derived from an EMBL/GenBank/DDBJ whole genome shotgun (WGS) entry which is preliminary data.</text>
</comment>
<gene>
    <name evidence="1" type="ORF">S12H4_61888</name>
</gene>
<feature type="non-terminal residue" evidence="1">
    <location>
        <position position="1"/>
    </location>
</feature>
<dbReference type="AlphaFoldDB" id="X1V0Z1"/>
<sequence length="47" mass="4326">GAALYASGFGEGAFPSGIWISCSSGYPTGGATGPATDSATGPANSTG</sequence>
<name>X1V0Z1_9ZZZZ</name>
<dbReference type="EMBL" id="BARW01041260">
    <property type="protein sequence ID" value="GAJ23418.1"/>
    <property type="molecule type" value="Genomic_DNA"/>
</dbReference>
<reference evidence="1" key="1">
    <citation type="journal article" date="2014" name="Front. Microbiol.">
        <title>High frequency of phylogenetically diverse reductive dehalogenase-homologous genes in deep subseafloor sedimentary metagenomes.</title>
        <authorList>
            <person name="Kawai M."/>
            <person name="Futagami T."/>
            <person name="Toyoda A."/>
            <person name="Takaki Y."/>
            <person name="Nishi S."/>
            <person name="Hori S."/>
            <person name="Arai W."/>
            <person name="Tsubouchi T."/>
            <person name="Morono Y."/>
            <person name="Uchiyama I."/>
            <person name="Ito T."/>
            <person name="Fujiyama A."/>
            <person name="Inagaki F."/>
            <person name="Takami H."/>
        </authorList>
    </citation>
    <scope>NUCLEOTIDE SEQUENCE</scope>
    <source>
        <strain evidence="1">Expedition CK06-06</strain>
    </source>
</reference>
<accession>X1V0Z1</accession>
<proteinExistence type="predicted"/>
<protein>
    <submittedName>
        <fullName evidence="1">Uncharacterized protein</fullName>
    </submittedName>
</protein>
<evidence type="ECO:0000313" key="1">
    <source>
        <dbReference type="EMBL" id="GAJ23418.1"/>
    </source>
</evidence>
<organism evidence="1">
    <name type="scientific">marine sediment metagenome</name>
    <dbReference type="NCBI Taxonomy" id="412755"/>
    <lineage>
        <taxon>unclassified sequences</taxon>
        <taxon>metagenomes</taxon>
        <taxon>ecological metagenomes</taxon>
    </lineage>
</organism>